<dbReference type="RefSeq" id="WP_131185733.1">
    <property type="nucleotide sequence ID" value="NZ_QJUO01000034.1"/>
</dbReference>
<evidence type="ECO:0000313" key="2">
    <source>
        <dbReference type="Proteomes" id="UP000292639"/>
    </source>
</evidence>
<name>A0A4Q9QXP7_9GAMM</name>
<comment type="caution">
    <text evidence="1">The sequence shown here is derived from an EMBL/GenBank/DDBJ whole genome shotgun (WGS) entry which is preliminary data.</text>
</comment>
<dbReference type="Pfam" id="PF12021">
    <property type="entry name" value="DUF3509"/>
    <property type="match status" value="1"/>
</dbReference>
<proteinExistence type="predicted"/>
<dbReference type="EMBL" id="QJUP01000034">
    <property type="protein sequence ID" value="TBU89282.1"/>
    <property type="molecule type" value="Genomic_DNA"/>
</dbReference>
<protein>
    <recommendedName>
        <fullName evidence="3">DUF3509 domain-containing protein</fullName>
    </recommendedName>
</protein>
<organism evidence="1 2">
    <name type="scientific">Stutzerimonas kirkiae</name>
    <dbReference type="NCBI Taxonomy" id="2211392"/>
    <lineage>
        <taxon>Bacteria</taxon>
        <taxon>Pseudomonadati</taxon>
        <taxon>Pseudomonadota</taxon>
        <taxon>Gammaproteobacteria</taxon>
        <taxon>Pseudomonadales</taxon>
        <taxon>Pseudomonadaceae</taxon>
        <taxon>Stutzerimonas</taxon>
    </lineage>
</organism>
<evidence type="ECO:0000313" key="1">
    <source>
        <dbReference type="EMBL" id="TBU89282.1"/>
    </source>
</evidence>
<dbReference type="InterPro" id="IPR021898">
    <property type="entry name" value="DUF3509"/>
</dbReference>
<dbReference type="AlphaFoldDB" id="A0A4Q9QXP7"/>
<gene>
    <name evidence="1" type="ORF">DNJ96_17660</name>
</gene>
<reference evidence="1 2" key="1">
    <citation type="submission" date="2018-06" db="EMBL/GenBank/DDBJ databases">
        <title>Three novel Pseudomonas species isolated from symptomatic oak.</title>
        <authorList>
            <person name="Bueno-Gonzalez V."/>
            <person name="Brady C."/>
        </authorList>
    </citation>
    <scope>NUCLEOTIDE SEQUENCE [LARGE SCALE GENOMIC DNA]</scope>
    <source>
        <strain evidence="1 2">P17C</strain>
    </source>
</reference>
<dbReference type="OrthoDB" id="6891826at2"/>
<keyword evidence="2" id="KW-1185">Reference proteome</keyword>
<sequence length="92" mass="10192">MNLAQQILTAAFPEFEVQIVSRPDGGLLLTLRNEEQDVLRRALSKGQARTAVQLDWVVSSIRRDLSLEAGVAPVITHLQSQSRSALPSYEYA</sequence>
<accession>A0A4Q9QXP7</accession>
<dbReference type="Proteomes" id="UP000292639">
    <property type="component" value="Unassembled WGS sequence"/>
</dbReference>
<evidence type="ECO:0008006" key="3">
    <source>
        <dbReference type="Google" id="ProtNLM"/>
    </source>
</evidence>